<dbReference type="Proteomes" id="UP000580250">
    <property type="component" value="Unassembled WGS sequence"/>
</dbReference>
<organism evidence="11 12">
    <name type="scientific">Meloidogyne enterolobii</name>
    <name type="common">Root-knot nematode worm</name>
    <name type="synonym">Meloidogyne mayaguensis</name>
    <dbReference type="NCBI Taxonomy" id="390850"/>
    <lineage>
        <taxon>Eukaryota</taxon>
        <taxon>Metazoa</taxon>
        <taxon>Ecdysozoa</taxon>
        <taxon>Nematoda</taxon>
        <taxon>Chromadorea</taxon>
        <taxon>Rhabditida</taxon>
        <taxon>Tylenchina</taxon>
        <taxon>Tylenchomorpha</taxon>
        <taxon>Tylenchoidea</taxon>
        <taxon>Meloidogynidae</taxon>
        <taxon>Meloidogyninae</taxon>
        <taxon>Meloidogyne</taxon>
    </lineage>
</organism>
<evidence type="ECO:0000256" key="4">
    <source>
        <dbReference type="ARBA" id="ARBA00022833"/>
    </source>
</evidence>
<dbReference type="InterPro" id="IPR052035">
    <property type="entry name" value="ZnF_BED_domain_contain"/>
</dbReference>
<dbReference type="EMBL" id="CAJEWN010002041">
    <property type="protein sequence ID" value="CAD2201610.1"/>
    <property type="molecule type" value="Genomic_DNA"/>
</dbReference>
<name>A0A6V7XQK5_MELEN</name>
<sequence>MSDIWKYFNKHSTDEGKCKICSKLVKRKDGNTKGLWQHLKISHSEEFDNLKCNAASSSSSGVQESLLSFVSTKKDKRDVSEEAIARIMLRQNNSFLFFEDPDLRNLYEKAHPNLPLGSRQYFRKNVIPRMAQDIISRIKQGVDDSFYSISTDGWSQPTRSPQLQSVTIHWVGQDFQRKDMVLAAFSMTGLRHSGDVLAEKITNCLKSNGFTLEKLICCVRDDASNIKSAVDVLEKDSFQCSCHFLNLVINDTLKKVKDVNEIINKTREWTKECRKSKMKECLSRHQEEQNMPKKQLVMSCPTRWNSVFRMLNAFKEQKNAILSMQFEREQMLAGILPVAKRPRFVGNEPIPQGLPHVANQDFELLRHLCLILQIFDTETQRLSREDSTASTILPTFRRIRDFLKKDNKIPSILDNFVKCLIDSINTRVEKLVGNKLLRISTLLDPRFSYDETIFSKAHWGFIEEDLIEFIKKENLKITTQEDNFVATSLDEIDSLSDKSDDSVTRYDIWKPKSPGNVSTISVDSQGSLVNRIQLQLATLRSFGRQATDINIFTWWREHGQQFPDLATLARMVHSIPASSVSSERLFSKAGLIFGNALRNRYIYIYNFVT</sequence>
<dbReference type="GO" id="GO:0009791">
    <property type="term" value="P:post-embryonic development"/>
    <property type="evidence" value="ECO:0007669"/>
    <property type="project" value="UniProtKB-ARBA"/>
</dbReference>
<evidence type="ECO:0000313" key="12">
    <source>
        <dbReference type="Proteomes" id="UP000580250"/>
    </source>
</evidence>
<evidence type="ECO:0000259" key="10">
    <source>
        <dbReference type="PROSITE" id="PS50808"/>
    </source>
</evidence>
<keyword evidence="2" id="KW-0479">Metal-binding</keyword>
<keyword evidence="4" id="KW-0862">Zinc</keyword>
<dbReference type="InterPro" id="IPR012337">
    <property type="entry name" value="RNaseH-like_sf"/>
</dbReference>
<dbReference type="AlphaFoldDB" id="A0A6V7XQK5"/>
<evidence type="ECO:0000256" key="9">
    <source>
        <dbReference type="PROSITE-ProRule" id="PRU00027"/>
    </source>
</evidence>
<dbReference type="GO" id="GO:0046983">
    <property type="term" value="F:protein dimerization activity"/>
    <property type="evidence" value="ECO:0007669"/>
    <property type="project" value="InterPro"/>
</dbReference>
<dbReference type="PANTHER" id="PTHR46481">
    <property type="entry name" value="ZINC FINGER BED DOMAIN-CONTAINING PROTEIN 4"/>
    <property type="match status" value="1"/>
</dbReference>
<feature type="domain" description="BED-type" evidence="10">
    <location>
        <begin position="1"/>
        <end position="50"/>
    </location>
</feature>
<dbReference type="SUPFAM" id="SSF53098">
    <property type="entry name" value="Ribonuclease H-like"/>
    <property type="match status" value="1"/>
</dbReference>
<accession>A0A6V7XQK5</accession>
<evidence type="ECO:0000256" key="1">
    <source>
        <dbReference type="ARBA" id="ARBA00004123"/>
    </source>
</evidence>
<comment type="caution">
    <text evidence="11">The sequence shown here is derived from an EMBL/GenBank/DDBJ whole genome shotgun (WGS) entry which is preliminary data.</text>
</comment>
<keyword evidence="6" id="KW-0238">DNA-binding</keyword>
<evidence type="ECO:0000256" key="6">
    <source>
        <dbReference type="ARBA" id="ARBA00023125"/>
    </source>
</evidence>
<dbReference type="GO" id="GO:0005634">
    <property type="term" value="C:nucleus"/>
    <property type="evidence" value="ECO:0007669"/>
    <property type="project" value="UniProtKB-SubCell"/>
</dbReference>
<evidence type="ECO:0000256" key="8">
    <source>
        <dbReference type="ARBA" id="ARBA00023242"/>
    </source>
</evidence>
<comment type="subcellular location">
    <subcellularLocation>
        <location evidence="1">Nucleus</location>
    </subcellularLocation>
</comment>
<dbReference type="SUPFAM" id="SSF57667">
    <property type="entry name" value="beta-beta-alpha zinc fingers"/>
    <property type="match status" value="1"/>
</dbReference>
<dbReference type="InterPro" id="IPR036236">
    <property type="entry name" value="Znf_C2H2_sf"/>
</dbReference>
<dbReference type="Pfam" id="PF02892">
    <property type="entry name" value="zf-BED"/>
    <property type="match status" value="1"/>
</dbReference>
<dbReference type="PANTHER" id="PTHR46481:SF10">
    <property type="entry name" value="ZINC FINGER BED DOMAIN-CONTAINING PROTEIN 39"/>
    <property type="match status" value="1"/>
</dbReference>
<protein>
    <recommendedName>
        <fullName evidence="10">BED-type domain-containing protein</fullName>
    </recommendedName>
</protein>
<dbReference type="SMART" id="SM00614">
    <property type="entry name" value="ZnF_BED"/>
    <property type="match status" value="1"/>
</dbReference>
<evidence type="ECO:0000256" key="2">
    <source>
        <dbReference type="ARBA" id="ARBA00022723"/>
    </source>
</evidence>
<proteinExistence type="predicted"/>
<dbReference type="GO" id="GO:0003677">
    <property type="term" value="F:DNA binding"/>
    <property type="evidence" value="ECO:0007669"/>
    <property type="project" value="UniProtKB-KW"/>
</dbReference>
<dbReference type="PROSITE" id="PS50808">
    <property type="entry name" value="ZF_BED"/>
    <property type="match status" value="1"/>
</dbReference>
<reference evidence="11 12" key="1">
    <citation type="submission" date="2020-08" db="EMBL/GenBank/DDBJ databases">
        <authorList>
            <person name="Koutsovoulos G."/>
            <person name="Danchin GJ E."/>
        </authorList>
    </citation>
    <scope>NUCLEOTIDE SEQUENCE [LARGE SCALE GENOMIC DNA]</scope>
</reference>
<keyword evidence="5" id="KW-0805">Transcription regulation</keyword>
<keyword evidence="3 9" id="KW-0863">Zinc-finger</keyword>
<dbReference type="InterPro" id="IPR003656">
    <property type="entry name" value="Znf_BED"/>
</dbReference>
<evidence type="ECO:0000256" key="7">
    <source>
        <dbReference type="ARBA" id="ARBA00023163"/>
    </source>
</evidence>
<gene>
    <name evidence="11" type="ORF">MENT_LOCUS55176</name>
</gene>
<dbReference type="OrthoDB" id="1607513at2759"/>
<evidence type="ECO:0000256" key="3">
    <source>
        <dbReference type="ARBA" id="ARBA00022771"/>
    </source>
</evidence>
<evidence type="ECO:0000256" key="5">
    <source>
        <dbReference type="ARBA" id="ARBA00023015"/>
    </source>
</evidence>
<dbReference type="InterPro" id="IPR008906">
    <property type="entry name" value="HATC_C_dom"/>
</dbReference>
<evidence type="ECO:0000313" key="11">
    <source>
        <dbReference type="EMBL" id="CAD2201610.1"/>
    </source>
</evidence>
<dbReference type="Pfam" id="PF05699">
    <property type="entry name" value="Dimer_Tnp_hAT"/>
    <property type="match status" value="1"/>
</dbReference>
<dbReference type="GO" id="GO:0008270">
    <property type="term" value="F:zinc ion binding"/>
    <property type="evidence" value="ECO:0007669"/>
    <property type="project" value="UniProtKB-KW"/>
</dbReference>
<keyword evidence="7" id="KW-0804">Transcription</keyword>
<keyword evidence="8" id="KW-0539">Nucleus</keyword>